<gene>
    <name evidence="1" type="ORF">TorRG33x02_090550</name>
</gene>
<evidence type="ECO:0000313" key="2">
    <source>
        <dbReference type="Proteomes" id="UP000237000"/>
    </source>
</evidence>
<name>A0A2P5FBJ5_TREOI</name>
<dbReference type="AlphaFoldDB" id="A0A2P5FBJ5"/>
<comment type="caution">
    <text evidence="1">The sequence shown here is derived from an EMBL/GenBank/DDBJ whole genome shotgun (WGS) entry which is preliminary data.</text>
</comment>
<accession>A0A2P5FBJ5</accession>
<proteinExistence type="predicted"/>
<protein>
    <submittedName>
        <fullName evidence="1">Uncharacterized protein</fullName>
    </submittedName>
</protein>
<dbReference type="InParanoid" id="A0A2P5FBJ5"/>
<dbReference type="EMBL" id="JXTC01000046">
    <property type="protein sequence ID" value="PON95163.1"/>
    <property type="molecule type" value="Genomic_DNA"/>
</dbReference>
<evidence type="ECO:0000313" key="1">
    <source>
        <dbReference type="EMBL" id="PON95163.1"/>
    </source>
</evidence>
<keyword evidence="2" id="KW-1185">Reference proteome</keyword>
<reference evidence="2" key="1">
    <citation type="submission" date="2016-06" db="EMBL/GenBank/DDBJ databases">
        <title>Parallel loss of symbiosis genes in relatives of nitrogen-fixing non-legume Parasponia.</title>
        <authorList>
            <person name="Van Velzen R."/>
            <person name="Holmer R."/>
            <person name="Bu F."/>
            <person name="Rutten L."/>
            <person name="Van Zeijl A."/>
            <person name="Liu W."/>
            <person name="Santuari L."/>
            <person name="Cao Q."/>
            <person name="Sharma T."/>
            <person name="Shen D."/>
            <person name="Roswanjaya Y."/>
            <person name="Wardhani T."/>
            <person name="Kalhor M.S."/>
            <person name="Jansen J."/>
            <person name="Van den Hoogen J."/>
            <person name="Gungor B."/>
            <person name="Hartog M."/>
            <person name="Hontelez J."/>
            <person name="Verver J."/>
            <person name="Yang W.-C."/>
            <person name="Schijlen E."/>
            <person name="Repin R."/>
            <person name="Schilthuizen M."/>
            <person name="Schranz E."/>
            <person name="Heidstra R."/>
            <person name="Miyata K."/>
            <person name="Fedorova E."/>
            <person name="Kohlen W."/>
            <person name="Bisseling T."/>
            <person name="Smit S."/>
            <person name="Geurts R."/>
        </authorList>
    </citation>
    <scope>NUCLEOTIDE SEQUENCE [LARGE SCALE GENOMIC DNA]</scope>
    <source>
        <strain evidence="2">cv. RG33-2</strain>
    </source>
</reference>
<organism evidence="1 2">
    <name type="scientific">Trema orientale</name>
    <name type="common">Charcoal tree</name>
    <name type="synonym">Celtis orientalis</name>
    <dbReference type="NCBI Taxonomy" id="63057"/>
    <lineage>
        <taxon>Eukaryota</taxon>
        <taxon>Viridiplantae</taxon>
        <taxon>Streptophyta</taxon>
        <taxon>Embryophyta</taxon>
        <taxon>Tracheophyta</taxon>
        <taxon>Spermatophyta</taxon>
        <taxon>Magnoliopsida</taxon>
        <taxon>eudicotyledons</taxon>
        <taxon>Gunneridae</taxon>
        <taxon>Pentapetalae</taxon>
        <taxon>rosids</taxon>
        <taxon>fabids</taxon>
        <taxon>Rosales</taxon>
        <taxon>Cannabaceae</taxon>
        <taxon>Trema</taxon>
    </lineage>
</organism>
<sequence length="78" mass="8490">MNGGEGPRGDKGGRRGLNCHSMLNSGTRFKYYVVGSIGNPSTRTSLPKWVLATAHSWADTALANFRYLEERTAISESS</sequence>
<dbReference type="Proteomes" id="UP000237000">
    <property type="component" value="Unassembled WGS sequence"/>
</dbReference>